<evidence type="ECO:0000256" key="4">
    <source>
        <dbReference type="ARBA" id="ARBA00022729"/>
    </source>
</evidence>
<feature type="domain" description="Sulfatase N-terminal" evidence="8">
    <location>
        <begin position="26"/>
        <end position="387"/>
    </location>
</feature>
<feature type="chain" id="PRO_5037758110" evidence="7">
    <location>
        <begin position="22"/>
        <end position="503"/>
    </location>
</feature>
<dbReference type="InterPro" id="IPR000917">
    <property type="entry name" value="Sulfatase_N"/>
</dbReference>
<keyword evidence="6" id="KW-0106">Calcium</keyword>
<dbReference type="CDD" id="cd16030">
    <property type="entry name" value="iduronate-2-sulfatase"/>
    <property type="match status" value="1"/>
</dbReference>
<keyword evidence="10" id="KW-1185">Reference proteome</keyword>
<dbReference type="InterPro" id="IPR024607">
    <property type="entry name" value="Sulfatase_CS"/>
</dbReference>
<dbReference type="InterPro" id="IPR017850">
    <property type="entry name" value="Alkaline_phosphatase_core_sf"/>
</dbReference>
<dbReference type="EMBL" id="JAENIL010000045">
    <property type="protein sequence ID" value="MBK1879332.1"/>
    <property type="molecule type" value="Genomic_DNA"/>
</dbReference>
<comment type="cofactor">
    <cofactor evidence="1">
        <name>Ca(2+)</name>
        <dbReference type="ChEBI" id="CHEBI:29108"/>
    </cofactor>
</comment>
<evidence type="ECO:0000256" key="3">
    <source>
        <dbReference type="ARBA" id="ARBA00022723"/>
    </source>
</evidence>
<dbReference type="GO" id="GO:0005737">
    <property type="term" value="C:cytoplasm"/>
    <property type="evidence" value="ECO:0007669"/>
    <property type="project" value="TreeGrafter"/>
</dbReference>
<dbReference type="Pfam" id="PF00884">
    <property type="entry name" value="Sulfatase"/>
    <property type="match status" value="1"/>
</dbReference>
<keyword evidence="5" id="KW-0378">Hydrolase</keyword>
<comment type="similarity">
    <text evidence="2">Belongs to the sulfatase family.</text>
</comment>
<accession>A0A934RZ01</accession>
<keyword evidence="4 7" id="KW-0732">Signal</keyword>
<dbReference type="PANTHER" id="PTHR45953">
    <property type="entry name" value="IDURONATE 2-SULFATASE"/>
    <property type="match status" value="1"/>
</dbReference>
<keyword evidence="3" id="KW-0479">Metal-binding</keyword>
<evidence type="ECO:0000313" key="10">
    <source>
        <dbReference type="Proteomes" id="UP000617628"/>
    </source>
</evidence>
<evidence type="ECO:0000256" key="5">
    <source>
        <dbReference type="ARBA" id="ARBA00022801"/>
    </source>
</evidence>
<evidence type="ECO:0000256" key="6">
    <source>
        <dbReference type="ARBA" id="ARBA00022837"/>
    </source>
</evidence>
<evidence type="ECO:0000256" key="2">
    <source>
        <dbReference type="ARBA" id="ARBA00008779"/>
    </source>
</evidence>
<feature type="signal peptide" evidence="7">
    <location>
        <begin position="1"/>
        <end position="21"/>
    </location>
</feature>
<dbReference type="Proteomes" id="UP000617628">
    <property type="component" value="Unassembled WGS sequence"/>
</dbReference>
<gene>
    <name evidence="9" type="ORF">JIN87_20765</name>
</gene>
<comment type="caution">
    <text evidence="9">The sequence shown here is derived from an EMBL/GenBank/DDBJ whole genome shotgun (WGS) entry which is preliminary data.</text>
</comment>
<name>A0A934RZ01_9BACT</name>
<proteinExistence type="inferred from homology"/>
<dbReference type="PANTHER" id="PTHR45953:SF1">
    <property type="entry name" value="IDURONATE 2-SULFATASE"/>
    <property type="match status" value="1"/>
</dbReference>
<evidence type="ECO:0000256" key="7">
    <source>
        <dbReference type="SAM" id="SignalP"/>
    </source>
</evidence>
<sequence length="503" mass="55798">MKPTLLLGLATLCLGLNTATAAEKRPNVLLLLVDDLKPAIGAYGDKVAVTPHIDKLASRGTLFELAYCNQAVCAPSRNNLMLGARSTSTGLYTLGLNFRKAYPDAVTMPQFFAKHGYSTAAVGKVYHVGHGNTDDTASWTEDYHFEPVVEYLLEESTKGQLTREEAYFTNAKTGKPNRELPRGAAWEKADVADNAYSDGRIADVGIERLKDYAQDDQPFFLALGFTKPHMPFTAPAKYWELYDKEKLELAAYRERPKGAPTYAHKGYGELAQYTPVPEFDKAPLAPSLQKSLIHGYYASTSYMDAQIGRVLTALDELELTDNTIVVLWSDHGFHLGDHGSWTKHSNYEQANRIPLIFSAPGVTPPGSQTKALAETVDVYPTLAALANLPPPAATVPQPFDGHSLADTLKDPSKPSKPYAYHAYPRGPQDKRMIGRALRTERYRLVEWKEPGAPESTADYELYDYRDDPLETKNIATERPDIIAEIKVHLRSLPEAKAQRPKQR</sequence>
<dbReference type="InterPro" id="IPR035874">
    <property type="entry name" value="IDS"/>
</dbReference>
<organism evidence="9 10">
    <name type="scientific">Pelagicoccus mobilis</name>
    <dbReference type="NCBI Taxonomy" id="415221"/>
    <lineage>
        <taxon>Bacteria</taxon>
        <taxon>Pseudomonadati</taxon>
        <taxon>Verrucomicrobiota</taxon>
        <taxon>Opitutia</taxon>
        <taxon>Puniceicoccales</taxon>
        <taxon>Pelagicoccaceae</taxon>
        <taxon>Pelagicoccus</taxon>
    </lineage>
</organism>
<dbReference type="AlphaFoldDB" id="A0A934RZ01"/>
<protein>
    <submittedName>
        <fullName evidence="9">Sulfatase</fullName>
    </submittedName>
</protein>
<dbReference type="GO" id="GO:0004423">
    <property type="term" value="F:iduronate-2-sulfatase activity"/>
    <property type="evidence" value="ECO:0007669"/>
    <property type="project" value="InterPro"/>
</dbReference>
<evidence type="ECO:0000259" key="8">
    <source>
        <dbReference type="Pfam" id="PF00884"/>
    </source>
</evidence>
<dbReference type="PROSITE" id="PS00149">
    <property type="entry name" value="SULFATASE_2"/>
    <property type="match status" value="1"/>
</dbReference>
<dbReference type="RefSeq" id="WP_200357545.1">
    <property type="nucleotide sequence ID" value="NZ_JAENIL010000045.1"/>
</dbReference>
<dbReference type="GO" id="GO:0046872">
    <property type="term" value="F:metal ion binding"/>
    <property type="evidence" value="ECO:0007669"/>
    <property type="project" value="UniProtKB-KW"/>
</dbReference>
<evidence type="ECO:0000256" key="1">
    <source>
        <dbReference type="ARBA" id="ARBA00001913"/>
    </source>
</evidence>
<reference evidence="9" key="1">
    <citation type="submission" date="2021-01" db="EMBL/GenBank/DDBJ databases">
        <title>Modified the classification status of verrucomicrobia.</title>
        <authorList>
            <person name="Feng X."/>
        </authorList>
    </citation>
    <scope>NUCLEOTIDE SEQUENCE</scope>
    <source>
        <strain evidence="9">KCTC 13126</strain>
    </source>
</reference>
<dbReference type="SUPFAM" id="SSF53649">
    <property type="entry name" value="Alkaline phosphatase-like"/>
    <property type="match status" value="1"/>
</dbReference>
<dbReference type="Gene3D" id="3.40.720.10">
    <property type="entry name" value="Alkaline Phosphatase, subunit A"/>
    <property type="match status" value="1"/>
</dbReference>
<evidence type="ECO:0000313" key="9">
    <source>
        <dbReference type="EMBL" id="MBK1879332.1"/>
    </source>
</evidence>